<evidence type="ECO:0000313" key="1">
    <source>
        <dbReference type="EMBL" id="KAJ8635950.1"/>
    </source>
</evidence>
<gene>
    <name evidence="1" type="ORF">MRB53_010217</name>
</gene>
<reference evidence="1 2" key="1">
    <citation type="journal article" date="2022" name="Hortic Res">
        <title>A haplotype resolved chromosomal level avocado genome allows analysis of novel avocado genes.</title>
        <authorList>
            <person name="Nath O."/>
            <person name="Fletcher S.J."/>
            <person name="Hayward A."/>
            <person name="Shaw L.M."/>
            <person name="Masouleh A.K."/>
            <person name="Furtado A."/>
            <person name="Henry R.J."/>
            <person name="Mitter N."/>
        </authorList>
    </citation>
    <scope>NUCLEOTIDE SEQUENCE [LARGE SCALE GENOMIC DNA]</scope>
    <source>
        <strain evidence="2">cv. Hass</strain>
    </source>
</reference>
<name>A0ACC2LRE0_PERAE</name>
<keyword evidence="2" id="KW-1185">Reference proteome</keyword>
<evidence type="ECO:0000313" key="2">
    <source>
        <dbReference type="Proteomes" id="UP001234297"/>
    </source>
</evidence>
<accession>A0ACC2LRE0</accession>
<proteinExistence type="predicted"/>
<organism evidence="1 2">
    <name type="scientific">Persea americana</name>
    <name type="common">Avocado</name>
    <dbReference type="NCBI Taxonomy" id="3435"/>
    <lineage>
        <taxon>Eukaryota</taxon>
        <taxon>Viridiplantae</taxon>
        <taxon>Streptophyta</taxon>
        <taxon>Embryophyta</taxon>
        <taxon>Tracheophyta</taxon>
        <taxon>Spermatophyta</taxon>
        <taxon>Magnoliopsida</taxon>
        <taxon>Magnoliidae</taxon>
        <taxon>Laurales</taxon>
        <taxon>Lauraceae</taxon>
        <taxon>Persea</taxon>
    </lineage>
</organism>
<dbReference type="Proteomes" id="UP001234297">
    <property type="component" value="Chromosome 3"/>
</dbReference>
<comment type="caution">
    <text evidence="1">The sequence shown here is derived from an EMBL/GenBank/DDBJ whole genome shotgun (WGS) entry which is preliminary data.</text>
</comment>
<dbReference type="EMBL" id="CM056811">
    <property type="protein sequence ID" value="KAJ8635950.1"/>
    <property type="molecule type" value="Genomic_DNA"/>
</dbReference>
<protein>
    <submittedName>
        <fullName evidence="1">Uncharacterized protein</fullName>
    </submittedName>
</protein>
<sequence length="102" mass="11322">MAPKGASRTPRLREVLSEVLRIRSRESVGCTPSSTQIAVERRALKNNVMALFTLKCVSGKLGLRNQSRGTQSRFLLKTLSSAINSRNLEKNTDWMTLGRFGA</sequence>